<evidence type="ECO:0000313" key="3">
    <source>
        <dbReference type="EMBL" id="CAH0384282.1"/>
    </source>
</evidence>
<evidence type="ECO:0000256" key="2">
    <source>
        <dbReference type="SAM" id="Phobius"/>
    </source>
</evidence>
<feature type="transmembrane region" description="Helical" evidence="2">
    <location>
        <begin position="528"/>
        <end position="557"/>
    </location>
</feature>
<gene>
    <name evidence="3" type="ORF">BEMITA_LOCUS3632</name>
</gene>
<name>A0A9P0A4E4_BEMTA</name>
<proteinExistence type="predicted"/>
<evidence type="ECO:0000256" key="1">
    <source>
        <dbReference type="SAM" id="MobiDB-lite"/>
    </source>
</evidence>
<accession>A0A9P0A4E4</accession>
<feature type="transmembrane region" description="Helical" evidence="2">
    <location>
        <begin position="496"/>
        <end position="516"/>
    </location>
</feature>
<evidence type="ECO:0000313" key="4">
    <source>
        <dbReference type="Proteomes" id="UP001152759"/>
    </source>
</evidence>
<organism evidence="3 4">
    <name type="scientific">Bemisia tabaci</name>
    <name type="common">Sweetpotato whitefly</name>
    <name type="synonym">Aleurodes tabaci</name>
    <dbReference type="NCBI Taxonomy" id="7038"/>
    <lineage>
        <taxon>Eukaryota</taxon>
        <taxon>Metazoa</taxon>
        <taxon>Ecdysozoa</taxon>
        <taxon>Arthropoda</taxon>
        <taxon>Hexapoda</taxon>
        <taxon>Insecta</taxon>
        <taxon>Pterygota</taxon>
        <taxon>Neoptera</taxon>
        <taxon>Paraneoptera</taxon>
        <taxon>Hemiptera</taxon>
        <taxon>Sternorrhyncha</taxon>
        <taxon>Aleyrodoidea</taxon>
        <taxon>Aleyrodidae</taxon>
        <taxon>Aleyrodinae</taxon>
        <taxon>Bemisia</taxon>
    </lineage>
</organism>
<dbReference type="Proteomes" id="UP001152759">
    <property type="component" value="Chromosome 2"/>
</dbReference>
<sequence>MVTRGVTFRVRIRFLCVFVFEYAILSAFSLITDDGKINYDVTSTHHTKKEIGTSPAVNETVSPGSNFNMSKFNVASRSSRDEVKMNGSTLNNVSEQRISAEPNNITELSHEKPSKIISPIAKVLRTVNVQSNNDSRPVSLESKYEKNLTDLASIKSSKILNLELENNFISSNSKTESDIHPIKDQPEDRFKWFDLQPKFNLKLSGSDPKNVIKFSEPHFRNDTELAGLKPRSQIEDPSFLEKRDSNSIKLESAGTLNVTSSGNSTLDKITNRTKLVGQQIDNETDSMTLKLNVSPNFENETFSNVSRRRGKEFISEETLMESRNYNYDPAYPSYAQPVNPSGSGEEAYHPFATITRESGWYQDPTYPTLTTAKTPRAPQFPVPPHRWRLPLWYRARLRGYPKDEPFYDYLEDEELQRWSQPTAPASSVSPIRPEFHRYHEGGGGGYDYSPSYDFAHVHEHGGHTETTSKFDFSKIGLLLLLKLAIAKLKALGALQIMLLLLLKAKLLLAMMALKFFMVLKAMKLLKYLIAPLLFSSLLPLLMMIPMSLLSALLPLLMNLNQMQPDDPDPVEDLPDPPDNEEPDEMGGDTPESGQRRKRRKHHRSRALGEIQRLLRSEDCLQRMACELAAKKQLAIVPFIVAWSLKKLANMLPIPIVKEYAKAYTNGRQMNRSSSGCSSKYRCNYLKKRS</sequence>
<keyword evidence="2" id="KW-0812">Transmembrane</keyword>
<dbReference type="EMBL" id="OU963863">
    <property type="protein sequence ID" value="CAH0384282.1"/>
    <property type="molecule type" value="Genomic_DNA"/>
</dbReference>
<dbReference type="AlphaFoldDB" id="A0A9P0A4E4"/>
<keyword evidence="2" id="KW-1133">Transmembrane helix</keyword>
<feature type="compositionally biased region" description="Basic residues" evidence="1">
    <location>
        <begin position="595"/>
        <end position="605"/>
    </location>
</feature>
<keyword evidence="4" id="KW-1185">Reference proteome</keyword>
<feature type="transmembrane region" description="Helical" evidence="2">
    <location>
        <begin position="12"/>
        <end position="31"/>
    </location>
</feature>
<keyword evidence="2" id="KW-0472">Membrane</keyword>
<feature type="compositionally biased region" description="Acidic residues" evidence="1">
    <location>
        <begin position="565"/>
        <end position="586"/>
    </location>
</feature>
<reference evidence="3" key="1">
    <citation type="submission" date="2021-12" db="EMBL/GenBank/DDBJ databases">
        <authorList>
            <person name="King R."/>
        </authorList>
    </citation>
    <scope>NUCLEOTIDE SEQUENCE</scope>
</reference>
<protein>
    <submittedName>
        <fullName evidence="3">Uncharacterized protein</fullName>
    </submittedName>
</protein>
<feature type="region of interest" description="Disordered" evidence="1">
    <location>
        <begin position="564"/>
        <end position="605"/>
    </location>
</feature>